<keyword evidence="1" id="KW-0732">Signal</keyword>
<sequence length="426" mass="47422">MKGVVRSLLIAFACLFASGQTFAQSKDPVAFARFMQKYQSYKTPFARFRFSINPHQLADSSVNFWAGQLAAADASIMGRPNDALFYFPIASPAAKSLPDPANYHAVDARDWIAAQAPRYRMVMINEAHHAPQTRLLTLSLLKPLHDSGFRYLALETLRNDGHNPVPAGYPVSDSGEYTQEPVMADLVREALRLGYTLVPYESDDRELRDIAGREASQAHNLQRFMAAHPDAKILLHAGYAHTAKADSVLISGAPTMATDLVKATKVRVLSIDQVKLTPLSFSSHEVIDTQERLAKEFKTTGPVVFINQSNDSAWAAEPGAYDASVLLPASPTQVIRPDWLALDGQRHKIYMDAKPCGFHFPCLIQAFYSGEPDQAIPADQIVMMVEADTNTPLFLREGYYRLRYVTEEDQKIIERQFIVKPPGNNH</sequence>
<accession>A0A2K1PYU2</accession>
<name>A0A2K1PYU2_9GAMM</name>
<keyword evidence="3" id="KW-1185">Reference proteome</keyword>
<feature type="chain" id="PRO_5014459064" evidence="1">
    <location>
        <begin position="24"/>
        <end position="426"/>
    </location>
</feature>
<organism evidence="2 3">
    <name type="scientific">Solilutibacter silvestris</name>
    <dbReference type="NCBI Taxonomy" id="1645665"/>
    <lineage>
        <taxon>Bacteria</taxon>
        <taxon>Pseudomonadati</taxon>
        <taxon>Pseudomonadota</taxon>
        <taxon>Gammaproteobacteria</taxon>
        <taxon>Lysobacterales</taxon>
        <taxon>Lysobacteraceae</taxon>
        <taxon>Solilutibacter</taxon>
    </lineage>
</organism>
<evidence type="ECO:0000256" key="1">
    <source>
        <dbReference type="SAM" id="SignalP"/>
    </source>
</evidence>
<feature type="signal peptide" evidence="1">
    <location>
        <begin position="1"/>
        <end position="23"/>
    </location>
</feature>
<evidence type="ECO:0000313" key="3">
    <source>
        <dbReference type="Proteomes" id="UP000236220"/>
    </source>
</evidence>
<comment type="caution">
    <text evidence="2">The sequence shown here is derived from an EMBL/GenBank/DDBJ whole genome shotgun (WGS) entry which is preliminary data.</text>
</comment>
<dbReference type="AlphaFoldDB" id="A0A2K1PYU2"/>
<dbReference type="EMBL" id="NPZB01000002">
    <property type="protein sequence ID" value="PNS07939.1"/>
    <property type="molecule type" value="Genomic_DNA"/>
</dbReference>
<dbReference type="OrthoDB" id="277629at2"/>
<dbReference type="RefSeq" id="WP_103075585.1">
    <property type="nucleotide sequence ID" value="NZ_NPZB01000002.1"/>
</dbReference>
<protein>
    <submittedName>
        <fullName evidence="2">Uncharacterized protein</fullName>
    </submittedName>
</protein>
<proteinExistence type="predicted"/>
<dbReference type="Proteomes" id="UP000236220">
    <property type="component" value="Unassembled WGS sequence"/>
</dbReference>
<reference evidence="2 3" key="1">
    <citation type="submission" date="2017-08" db="EMBL/GenBank/DDBJ databases">
        <title>Lysobacter sylvestris genome.</title>
        <authorList>
            <person name="Zhang D.-C."/>
            <person name="Albuquerque L."/>
            <person name="Franca L."/>
            <person name="Froufe H.J.C."/>
            <person name="Barroso C."/>
            <person name="Egas C."/>
            <person name="Da Costa M."/>
            <person name="Margesin R."/>
        </authorList>
    </citation>
    <scope>NUCLEOTIDE SEQUENCE [LARGE SCALE GENOMIC DNA]</scope>
    <source>
        <strain evidence="2 3">AM20-91</strain>
    </source>
</reference>
<evidence type="ECO:0000313" key="2">
    <source>
        <dbReference type="EMBL" id="PNS07939.1"/>
    </source>
</evidence>
<gene>
    <name evidence="2" type="ORF">Lysil_2115</name>
</gene>